<dbReference type="PANTHER" id="PTHR30126">
    <property type="entry name" value="HTH-TYPE TRANSCRIPTIONAL REGULATOR"/>
    <property type="match status" value="1"/>
</dbReference>
<accession>A0ABZ2HHX8</accession>
<dbReference type="PROSITE" id="PS50931">
    <property type="entry name" value="HTH_LYSR"/>
    <property type="match status" value="1"/>
</dbReference>
<dbReference type="InterPro" id="IPR036390">
    <property type="entry name" value="WH_DNA-bd_sf"/>
</dbReference>
<protein>
    <submittedName>
        <fullName evidence="6">LysR substrate-binding domain-containing protein</fullName>
    </submittedName>
</protein>
<organism evidence="6 7">
    <name type="scientific">Roseovarius phycicola</name>
    <dbReference type="NCBI Taxonomy" id="3080976"/>
    <lineage>
        <taxon>Bacteria</taxon>
        <taxon>Pseudomonadati</taxon>
        <taxon>Pseudomonadota</taxon>
        <taxon>Alphaproteobacteria</taxon>
        <taxon>Rhodobacterales</taxon>
        <taxon>Roseobacteraceae</taxon>
        <taxon>Roseovarius</taxon>
    </lineage>
</organism>
<evidence type="ECO:0000259" key="5">
    <source>
        <dbReference type="PROSITE" id="PS50931"/>
    </source>
</evidence>
<evidence type="ECO:0000256" key="4">
    <source>
        <dbReference type="ARBA" id="ARBA00023163"/>
    </source>
</evidence>
<evidence type="ECO:0000256" key="3">
    <source>
        <dbReference type="ARBA" id="ARBA00023125"/>
    </source>
</evidence>
<dbReference type="InterPro" id="IPR036388">
    <property type="entry name" value="WH-like_DNA-bd_sf"/>
</dbReference>
<evidence type="ECO:0000313" key="6">
    <source>
        <dbReference type="EMBL" id="WWR47664.1"/>
    </source>
</evidence>
<evidence type="ECO:0000313" key="7">
    <source>
        <dbReference type="Proteomes" id="UP001364156"/>
    </source>
</evidence>
<dbReference type="SUPFAM" id="SSF46785">
    <property type="entry name" value="Winged helix' DNA-binding domain"/>
    <property type="match status" value="1"/>
</dbReference>
<dbReference type="PANTHER" id="PTHR30126:SF2">
    <property type="entry name" value="HTH-TYPE TRANSCRIPTIONAL REGULATOR YJIE"/>
    <property type="match status" value="1"/>
</dbReference>
<keyword evidence="7" id="KW-1185">Reference proteome</keyword>
<reference evidence="6 7" key="1">
    <citation type="submission" date="2023-10" db="EMBL/GenBank/DDBJ databases">
        <title>Roseovarius strain S88 nov., isolated from a marine algae.</title>
        <authorList>
            <person name="Lee M.W."/>
            <person name="Lee J.K."/>
            <person name="Kim J.M."/>
            <person name="Choi D.G."/>
            <person name="Baek J.H."/>
            <person name="Bayburt H."/>
            <person name="Jung J.J."/>
            <person name="Han D.M."/>
            <person name="Jeon C.O."/>
        </authorList>
    </citation>
    <scope>NUCLEOTIDE SEQUENCE [LARGE SCALE GENOMIC DNA]</scope>
    <source>
        <strain evidence="6 7">S88</strain>
    </source>
</reference>
<evidence type="ECO:0000256" key="1">
    <source>
        <dbReference type="ARBA" id="ARBA00009437"/>
    </source>
</evidence>
<dbReference type="Proteomes" id="UP001364156">
    <property type="component" value="Chromosome"/>
</dbReference>
<sequence>MDTTLFRDLERLKQTGNFSQAAVLGNLSQPAFSRRIKALEAWVGASLVDRTRHPVRLTDAGVQMLEAGLQALSRIEHERSQILEAQSLPDKYVVTFAAQHSISWRFYPNWLLSLEEAYGPILSRLRADDLPNCMRDLEEREADFVIAYKGFSKSEAAPFQSILIGHDQMIPVCKPDADGTPLFEFDTPNVEMPYLRFRDVAPIGNHLDTLFKSHGLHSRLRTVYENSMGGALRIRARAGDGVAWLPHSLVAPDLESKLLVRTGAPEWAIDMDIRLYRNVRHSNRLTRSIWSFLEVRENVFLA</sequence>
<dbReference type="InterPro" id="IPR000847">
    <property type="entry name" value="LysR_HTH_N"/>
</dbReference>
<dbReference type="InterPro" id="IPR005119">
    <property type="entry name" value="LysR_subst-bd"/>
</dbReference>
<dbReference type="SUPFAM" id="SSF53850">
    <property type="entry name" value="Periplasmic binding protein-like II"/>
    <property type="match status" value="1"/>
</dbReference>
<keyword evidence="2" id="KW-0805">Transcription regulation</keyword>
<proteinExistence type="inferred from homology"/>
<dbReference type="Pfam" id="PF03466">
    <property type="entry name" value="LysR_substrate"/>
    <property type="match status" value="1"/>
</dbReference>
<dbReference type="PRINTS" id="PR00039">
    <property type="entry name" value="HTHLYSR"/>
</dbReference>
<feature type="domain" description="HTH lysR-type" evidence="5">
    <location>
        <begin position="1"/>
        <end position="58"/>
    </location>
</feature>
<dbReference type="EMBL" id="CP146069">
    <property type="protein sequence ID" value="WWR47664.1"/>
    <property type="molecule type" value="Genomic_DNA"/>
</dbReference>
<gene>
    <name evidence="6" type="ORF">RZ517_05705</name>
</gene>
<keyword evidence="4" id="KW-0804">Transcription</keyword>
<dbReference type="Gene3D" id="1.10.10.10">
    <property type="entry name" value="Winged helix-like DNA-binding domain superfamily/Winged helix DNA-binding domain"/>
    <property type="match status" value="1"/>
</dbReference>
<name>A0ABZ2HHX8_9RHOB</name>
<evidence type="ECO:0000256" key="2">
    <source>
        <dbReference type="ARBA" id="ARBA00023015"/>
    </source>
</evidence>
<dbReference type="Gene3D" id="3.40.190.10">
    <property type="entry name" value="Periplasmic binding protein-like II"/>
    <property type="match status" value="2"/>
</dbReference>
<comment type="similarity">
    <text evidence="1">Belongs to the LysR transcriptional regulatory family.</text>
</comment>
<dbReference type="RefSeq" id="WP_338550496.1">
    <property type="nucleotide sequence ID" value="NZ_CP146069.1"/>
</dbReference>
<keyword evidence="3" id="KW-0238">DNA-binding</keyword>
<dbReference type="Pfam" id="PF00126">
    <property type="entry name" value="HTH_1"/>
    <property type="match status" value="1"/>
</dbReference>